<evidence type="ECO:0000313" key="2">
    <source>
        <dbReference type="Proteomes" id="UP000192907"/>
    </source>
</evidence>
<organism evidence="1 2">
    <name type="scientific">Pseudobacteriovorax antillogorgiicola</name>
    <dbReference type="NCBI Taxonomy" id="1513793"/>
    <lineage>
        <taxon>Bacteria</taxon>
        <taxon>Pseudomonadati</taxon>
        <taxon>Bdellovibrionota</taxon>
        <taxon>Oligoflexia</taxon>
        <taxon>Oligoflexales</taxon>
        <taxon>Pseudobacteriovoracaceae</taxon>
        <taxon>Pseudobacteriovorax</taxon>
    </lineage>
</organism>
<evidence type="ECO:0000313" key="1">
    <source>
        <dbReference type="EMBL" id="SMF56892.1"/>
    </source>
</evidence>
<reference evidence="2" key="1">
    <citation type="submission" date="2017-04" db="EMBL/GenBank/DDBJ databases">
        <authorList>
            <person name="Varghese N."/>
            <person name="Submissions S."/>
        </authorList>
    </citation>
    <scope>NUCLEOTIDE SEQUENCE [LARGE SCALE GENOMIC DNA]</scope>
    <source>
        <strain evidence="2">RKEM611</strain>
    </source>
</reference>
<name>A0A1Y6CE72_9BACT</name>
<proteinExistence type="predicted"/>
<accession>A0A1Y6CE72</accession>
<keyword evidence="2" id="KW-1185">Reference proteome</keyword>
<dbReference type="Proteomes" id="UP000192907">
    <property type="component" value="Unassembled WGS sequence"/>
</dbReference>
<sequence>MILRYPKAGGSSNSIQANQFQGYSWTPSPIQIGTPIYFGEVVVTEENSRVKIQGQNQLLADIGPKTRVQFVPSFQKMKNQQGIHPRLLLHEGIARVYAQPDLGALDCRVSRLLIEADEVDYLIQKTGKKIEIFNFGTSLEIQEESASGERLFQDSLRAFLIKKFKRLIRLTQDRVKLQPQRSVTLELGQKLLVLDDLGASEIQSLELVMGAEQAANYIAKGRSFEAQLVQSEDFERLTSYIQDIGDIEQMVVGLDLQTDQDELLGDEIQPILDELPTKDPTPPTATKTSTKAPINQTFSYRLGAAGLYGRFTNGKSLYGGGGSLELEVRPWDFLYLSLNMARGDWIADGMNDYFGLNKPDALNSEYFHLAFGAGLRTTPWDRISIGVGVALIDVQQLIIQYDDSPSNVNRTYSLIFPLVPMLEGKITINLFSRLEFYMGYGASQVQLKVQARDLSAEYSPVLNLAFASLGFAWTSP</sequence>
<protein>
    <submittedName>
        <fullName evidence="1">Uncharacterized protein</fullName>
    </submittedName>
</protein>
<dbReference type="AlphaFoldDB" id="A0A1Y6CE72"/>
<dbReference type="STRING" id="1513793.SAMN06296036_11872"/>
<dbReference type="EMBL" id="FWZT01000018">
    <property type="protein sequence ID" value="SMF56892.1"/>
    <property type="molecule type" value="Genomic_DNA"/>
</dbReference>
<gene>
    <name evidence="1" type="ORF">SAMN06296036_11872</name>
</gene>